<evidence type="ECO:0000259" key="1">
    <source>
        <dbReference type="Pfam" id="PF00535"/>
    </source>
</evidence>
<dbReference type="Pfam" id="PF00535">
    <property type="entry name" value="Glycos_transf_2"/>
    <property type="match status" value="1"/>
</dbReference>
<gene>
    <name evidence="2" type="ORF">JFN91_14680</name>
</gene>
<dbReference type="Proteomes" id="UP000614714">
    <property type="component" value="Unassembled WGS sequence"/>
</dbReference>
<comment type="caution">
    <text evidence="2">The sequence shown here is derived from an EMBL/GenBank/DDBJ whole genome shotgun (WGS) entry which is preliminary data.</text>
</comment>
<evidence type="ECO:0000313" key="3">
    <source>
        <dbReference type="Proteomes" id="UP000614714"/>
    </source>
</evidence>
<evidence type="ECO:0000313" key="2">
    <source>
        <dbReference type="EMBL" id="MBJ6751461.1"/>
    </source>
</evidence>
<name>A0ABS0YGR5_9BACT</name>
<sequence length="227" mass="25786">MNLSVVIPIYNEKDTIHAIYQAVRSVEPVSEIILVDDCSTDGSREIVQGLADDMTVVRLHEHNMGKGAALRTGFASATGDIVIVQDADLEYDPRQFPKLIQPILDGKADVVYGSRFVSGDYRRVLYFWHMVGNSFLTLLSNMLTNLNLTDMETCYKAFRREVLDKVTIEENRFGFEPEITAKLAKLNLRIYETGISYSGRTYQEGKKIGWRDGVSALRCILKYNLFR</sequence>
<accession>A0ABS0YGR5</accession>
<protein>
    <submittedName>
        <fullName evidence="2">Glycosyltransferase family 2 protein</fullName>
    </submittedName>
</protein>
<dbReference type="Gene3D" id="3.90.550.10">
    <property type="entry name" value="Spore Coat Polysaccharide Biosynthesis Protein SpsA, Chain A"/>
    <property type="match status" value="1"/>
</dbReference>
<dbReference type="PANTHER" id="PTHR48090:SF7">
    <property type="entry name" value="RFBJ PROTEIN"/>
    <property type="match status" value="1"/>
</dbReference>
<dbReference type="InterPro" id="IPR001173">
    <property type="entry name" value="Glyco_trans_2-like"/>
</dbReference>
<dbReference type="RefSeq" id="WP_199389929.1">
    <property type="nucleotide sequence ID" value="NZ_JAEMHL010000007.1"/>
</dbReference>
<keyword evidence="3" id="KW-1185">Reference proteome</keyword>
<dbReference type="PANTHER" id="PTHR48090">
    <property type="entry name" value="UNDECAPRENYL-PHOSPHATE 4-DEOXY-4-FORMAMIDO-L-ARABINOSE TRANSFERASE-RELATED"/>
    <property type="match status" value="1"/>
</dbReference>
<dbReference type="SUPFAM" id="SSF53448">
    <property type="entry name" value="Nucleotide-diphospho-sugar transferases"/>
    <property type="match status" value="1"/>
</dbReference>
<dbReference type="CDD" id="cd04179">
    <property type="entry name" value="DPM_DPG-synthase_like"/>
    <property type="match status" value="1"/>
</dbReference>
<dbReference type="EMBL" id="JAEMHL010000007">
    <property type="protein sequence ID" value="MBJ6751461.1"/>
    <property type="molecule type" value="Genomic_DNA"/>
</dbReference>
<organism evidence="2 3">
    <name type="scientific">Geomonas anaerohicana</name>
    <dbReference type="NCBI Taxonomy" id="2798583"/>
    <lineage>
        <taxon>Bacteria</taxon>
        <taxon>Pseudomonadati</taxon>
        <taxon>Thermodesulfobacteriota</taxon>
        <taxon>Desulfuromonadia</taxon>
        <taxon>Geobacterales</taxon>
        <taxon>Geobacteraceae</taxon>
        <taxon>Geomonas</taxon>
    </lineage>
</organism>
<proteinExistence type="predicted"/>
<feature type="domain" description="Glycosyltransferase 2-like" evidence="1">
    <location>
        <begin position="4"/>
        <end position="166"/>
    </location>
</feature>
<dbReference type="InterPro" id="IPR050256">
    <property type="entry name" value="Glycosyltransferase_2"/>
</dbReference>
<reference evidence="2 3" key="1">
    <citation type="submission" date="2020-12" db="EMBL/GenBank/DDBJ databases">
        <title>Geomonas sp. Red421, isolated from paddy soil.</title>
        <authorList>
            <person name="Xu Z."/>
            <person name="Zhang Z."/>
            <person name="Masuda Y."/>
            <person name="Itoh H."/>
            <person name="Senoo K."/>
        </authorList>
    </citation>
    <scope>NUCLEOTIDE SEQUENCE [LARGE SCALE GENOMIC DNA]</scope>
    <source>
        <strain evidence="2 3">Red421</strain>
    </source>
</reference>
<dbReference type="InterPro" id="IPR029044">
    <property type="entry name" value="Nucleotide-diphossugar_trans"/>
</dbReference>